<evidence type="ECO:0000313" key="9">
    <source>
        <dbReference type="Proteomes" id="UP000178401"/>
    </source>
</evidence>
<evidence type="ECO:0000259" key="6">
    <source>
        <dbReference type="Pfam" id="PF00707"/>
    </source>
</evidence>
<keyword evidence="4" id="KW-0963">Cytoplasm</keyword>
<evidence type="ECO:0000256" key="4">
    <source>
        <dbReference type="HAMAP-Rule" id="MF_00080"/>
    </source>
</evidence>
<keyword evidence="3 4" id="KW-0648">Protein biosynthesis</keyword>
<organism evidence="8 9">
    <name type="scientific">Candidatus Woesebacteria bacterium RBG_19FT_COMBO_37_29</name>
    <dbReference type="NCBI Taxonomy" id="1802486"/>
    <lineage>
        <taxon>Bacteria</taxon>
        <taxon>Candidatus Woeseibacteriota</taxon>
    </lineage>
</organism>
<dbReference type="Pfam" id="PF00707">
    <property type="entry name" value="IF3_C"/>
    <property type="match status" value="1"/>
</dbReference>
<dbReference type="SUPFAM" id="SSF54364">
    <property type="entry name" value="Translation initiation factor IF3, N-terminal domain"/>
    <property type="match status" value="1"/>
</dbReference>
<dbReference type="InterPro" id="IPR001288">
    <property type="entry name" value="Translation_initiation_fac_3"/>
</dbReference>
<dbReference type="EMBL" id="MGFY01000013">
    <property type="protein sequence ID" value="OGM16867.1"/>
    <property type="molecule type" value="Genomic_DNA"/>
</dbReference>
<dbReference type="GO" id="GO:0003743">
    <property type="term" value="F:translation initiation factor activity"/>
    <property type="evidence" value="ECO:0007669"/>
    <property type="project" value="UniProtKB-UniRule"/>
</dbReference>
<feature type="domain" description="Translation initiation factor 3 N-terminal" evidence="7">
    <location>
        <begin position="16"/>
        <end position="84"/>
    </location>
</feature>
<dbReference type="GO" id="GO:0043022">
    <property type="term" value="F:ribosome binding"/>
    <property type="evidence" value="ECO:0007669"/>
    <property type="project" value="TreeGrafter"/>
</dbReference>
<dbReference type="AlphaFoldDB" id="A0A1F7XPA1"/>
<comment type="caution">
    <text evidence="8">The sequence shown here is derived from an EMBL/GenBank/DDBJ whole genome shotgun (WGS) entry which is preliminary data.</text>
</comment>
<protein>
    <recommendedName>
        <fullName evidence="4 5">Translation initiation factor IF-3</fullName>
    </recommendedName>
</protein>
<keyword evidence="2 4" id="KW-0396">Initiation factor</keyword>
<comment type="subcellular location">
    <subcellularLocation>
        <location evidence="4">Cytoplasm</location>
    </subcellularLocation>
</comment>
<dbReference type="InterPro" id="IPR019814">
    <property type="entry name" value="Translation_initiation_fac_3_N"/>
</dbReference>
<dbReference type="GO" id="GO:0005829">
    <property type="term" value="C:cytosol"/>
    <property type="evidence" value="ECO:0007669"/>
    <property type="project" value="TreeGrafter"/>
</dbReference>
<dbReference type="InterPro" id="IPR036788">
    <property type="entry name" value="T_IF-3_C_sf"/>
</dbReference>
<dbReference type="InterPro" id="IPR036787">
    <property type="entry name" value="T_IF-3_N_sf"/>
</dbReference>
<proteinExistence type="inferred from homology"/>
<evidence type="ECO:0000256" key="1">
    <source>
        <dbReference type="ARBA" id="ARBA00005439"/>
    </source>
</evidence>
<name>A0A1F7XPA1_9BACT</name>
<evidence type="ECO:0000256" key="2">
    <source>
        <dbReference type="ARBA" id="ARBA00022540"/>
    </source>
</evidence>
<evidence type="ECO:0000256" key="3">
    <source>
        <dbReference type="ARBA" id="ARBA00022917"/>
    </source>
</evidence>
<dbReference type="Gene3D" id="3.10.20.80">
    <property type="entry name" value="Translation initiation factor 3 (IF-3), N-terminal domain"/>
    <property type="match status" value="1"/>
</dbReference>
<reference evidence="8 9" key="1">
    <citation type="journal article" date="2016" name="Nat. Commun.">
        <title>Thousands of microbial genomes shed light on interconnected biogeochemical processes in an aquifer system.</title>
        <authorList>
            <person name="Anantharaman K."/>
            <person name="Brown C.T."/>
            <person name="Hug L.A."/>
            <person name="Sharon I."/>
            <person name="Castelle C.J."/>
            <person name="Probst A.J."/>
            <person name="Thomas B.C."/>
            <person name="Singh A."/>
            <person name="Wilkins M.J."/>
            <person name="Karaoz U."/>
            <person name="Brodie E.L."/>
            <person name="Williams K.H."/>
            <person name="Hubbard S.S."/>
            <person name="Banfield J.F."/>
        </authorList>
    </citation>
    <scope>NUCLEOTIDE SEQUENCE [LARGE SCALE GENOMIC DNA]</scope>
</reference>
<dbReference type="Gene3D" id="3.30.110.10">
    <property type="entry name" value="Translation initiation factor 3 (IF-3), C-terminal domain"/>
    <property type="match status" value="1"/>
</dbReference>
<dbReference type="GO" id="GO:0016020">
    <property type="term" value="C:membrane"/>
    <property type="evidence" value="ECO:0007669"/>
    <property type="project" value="TreeGrafter"/>
</dbReference>
<dbReference type="Proteomes" id="UP000178401">
    <property type="component" value="Unassembled WGS sequence"/>
</dbReference>
<dbReference type="SUPFAM" id="SSF55200">
    <property type="entry name" value="Translation initiation factor IF3, C-terminal domain"/>
    <property type="match status" value="1"/>
</dbReference>
<sequence length="190" mass="21934">MRVHKKLKNESFNWKVNNQIRAPLVRVIGPDGKAIGIMKLQEAIEKSRTLNLDLVEVAPNADPPVTRIVELGKFRYQEEKKLRKEKKGVKGGDTKEIRFSPFIGDADYKNRIERIQEFLDEKDKIRVVVKFGGRQMGSKIFGYKLIERIFAEFGDNISIDMQPKFLGRHLTTVISPHTAKKTPEDEKEQK</sequence>
<comment type="subunit">
    <text evidence="4">Monomer.</text>
</comment>
<comment type="function">
    <text evidence="4">IF-3 binds to the 30S ribosomal subunit and shifts the equilibrium between 70S ribosomes and their 50S and 30S subunits in favor of the free subunits, thus enhancing the availability of 30S subunits on which protein synthesis initiation begins.</text>
</comment>
<dbReference type="GO" id="GO:0032790">
    <property type="term" value="P:ribosome disassembly"/>
    <property type="evidence" value="ECO:0007669"/>
    <property type="project" value="TreeGrafter"/>
</dbReference>
<evidence type="ECO:0000259" key="7">
    <source>
        <dbReference type="Pfam" id="PF05198"/>
    </source>
</evidence>
<feature type="domain" description="Translation initiation factor 3 C-terminal" evidence="6">
    <location>
        <begin position="94"/>
        <end position="176"/>
    </location>
</feature>
<dbReference type="NCBIfam" id="TIGR00168">
    <property type="entry name" value="infC"/>
    <property type="match status" value="1"/>
</dbReference>
<dbReference type="PANTHER" id="PTHR10938">
    <property type="entry name" value="TRANSLATION INITIATION FACTOR IF-3"/>
    <property type="match status" value="1"/>
</dbReference>
<accession>A0A1F7XPA1</accession>
<dbReference type="HAMAP" id="MF_00080">
    <property type="entry name" value="IF_3"/>
    <property type="match status" value="1"/>
</dbReference>
<gene>
    <name evidence="4" type="primary">infC</name>
    <name evidence="8" type="ORF">A2V55_02825</name>
</gene>
<dbReference type="InterPro" id="IPR019815">
    <property type="entry name" value="Translation_initiation_fac_3_C"/>
</dbReference>
<evidence type="ECO:0000313" key="8">
    <source>
        <dbReference type="EMBL" id="OGM16867.1"/>
    </source>
</evidence>
<dbReference type="PANTHER" id="PTHR10938:SF0">
    <property type="entry name" value="TRANSLATION INITIATION FACTOR IF-3, MITOCHONDRIAL"/>
    <property type="match status" value="1"/>
</dbReference>
<evidence type="ECO:0000256" key="5">
    <source>
        <dbReference type="NCBIfam" id="TIGR00168"/>
    </source>
</evidence>
<comment type="similarity">
    <text evidence="1 4">Belongs to the IF-3 family.</text>
</comment>
<dbReference type="Pfam" id="PF05198">
    <property type="entry name" value="IF3_N"/>
    <property type="match status" value="1"/>
</dbReference>